<evidence type="ECO:0000313" key="2">
    <source>
        <dbReference type="Proteomes" id="UP000196531"/>
    </source>
</evidence>
<dbReference type="InterPro" id="IPR011990">
    <property type="entry name" value="TPR-like_helical_dom_sf"/>
</dbReference>
<gene>
    <name evidence="1" type="ORF">A9Q84_00345</name>
</gene>
<sequence length="157" mass="18013">MNSLNKETIKKLAMKTNTEVWNYFGKEHITQEEISLMLENAYTSLNLWAHVGGDINLARGHWMLARAFCVANNKEQAELHANKCKDYTDSAIDSRRDFDVFYSLEGLARACALNEDRESAKVYYSDALRLAESITDKETRDLCLDDIKSAPWFGMDF</sequence>
<organism evidence="1 2">
    <name type="scientific">Halobacteriovorax marinus</name>
    <dbReference type="NCBI Taxonomy" id="97084"/>
    <lineage>
        <taxon>Bacteria</taxon>
        <taxon>Pseudomonadati</taxon>
        <taxon>Bdellovibrionota</taxon>
        <taxon>Bacteriovoracia</taxon>
        <taxon>Bacteriovoracales</taxon>
        <taxon>Halobacteriovoraceae</taxon>
        <taxon>Halobacteriovorax</taxon>
    </lineage>
</organism>
<reference evidence="2" key="1">
    <citation type="journal article" date="2017" name="Proc. Natl. Acad. Sci. U.S.A.">
        <title>Simulation of Deepwater Horizon oil plume reveals substrate specialization within a complex community of hydrocarbon-degraders.</title>
        <authorList>
            <person name="Hu P."/>
            <person name="Dubinsky E.A."/>
            <person name="Probst A.J."/>
            <person name="Wang J."/>
            <person name="Sieber C.M.K."/>
            <person name="Tom L.M."/>
            <person name="Gardinali P."/>
            <person name="Banfield J.F."/>
            <person name="Atlas R.M."/>
            <person name="Andersen G.L."/>
        </authorList>
    </citation>
    <scope>NUCLEOTIDE SEQUENCE [LARGE SCALE GENOMIC DNA]</scope>
</reference>
<evidence type="ECO:0000313" key="1">
    <source>
        <dbReference type="EMBL" id="OUR99502.1"/>
    </source>
</evidence>
<dbReference type="Proteomes" id="UP000196531">
    <property type="component" value="Unassembled WGS sequence"/>
</dbReference>
<accession>A0A1Y5FBB4</accession>
<dbReference type="AlphaFoldDB" id="A0A1Y5FBB4"/>
<comment type="caution">
    <text evidence="1">The sequence shown here is derived from an EMBL/GenBank/DDBJ whole genome shotgun (WGS) entry which is preliminary data.</text>
</comment>
<dbReference type="EMBL" id="MAAO01000002">
    <property type="protein sequence ID" value="OUR99502.1"/>
    <property type="molecule type" value="Genomic_DNA"/>
</dbReference>
<dbReference type="Gene3D" id="1.25.40.10">
    <property type="entry name" value="Tetratricopeptide repeat domain"/>
    <property type="match status" value="1"/>
</dbReference>
<protein>
    <submittedName>
        <fullName evidence="1">Uncharacterized protein</fullName>
    </submittedName>
</protein>
<proteinExistence type="predicted"/>
<name>A0A1Y5FBB4_9BACT</name>
<dbReference type="SUPFAM" id="SSF48452">
    <property type="entry name" value="TPR-like"/>
    <property type="match status" value="1"/>
</dbReference>